<evidence type="ECO:0000313" key="2">
    <source>
        <dbReference type="Proteomes" id="UP000593576"/>
    </source>
</evidence>
<proteinExistence type="predicted"/>
<sequence length="79" mass="9491">MLPIIVQEFYASLWDHESRNTEGCIWDMVLVRGKEVRVTPRIICNFYNATYYENDFIDGIDLEYFRDIDMDNSINFLIE</sequence>
<gene>
    <name evidence="1" type="ORF">Goshw_013236</name>
</gene>
<reference evidence="1 2" key="1">
    <citation type="journal article" date="2019" name="Genome Biol. Evol.">
        <title>Insights into the evolution of the New World diploid cottons (Gossypium, subgenus Houzingenia) based on genome sequencing.</title>
        <authorList>
            <person name="Grover C.E."/>
            <person name="Arick M.A. 2nd"/>
            <person name="Thrash A."/>
            <person name="Conover J.L."/>
            <person name="Sanders W.S."/>
            <person name="Peterson D.G."/>
            <person name="Frelichowski J.E."/>
            <person name="Scheffler J.A."/>
            <person name="Scheffler B.E."/>
            <person name="Wendel J.F."/>
        </authorList>
    </citation>
    <scope>NUCLEOTIDE SEQUENCE [LARGE SCALE GENOMIC DNA]</scope>
    <source>
        <strain evidence="1">1</strain>
        <tissue evidence="1">Leaf</tissue>
    </source>
</reference>
<feature type="non-terminal residue" evidence="1">
    <location>
        <position position="79"/>
    </location>
</feature>
<dbReference type="AlphaFoldDB" id="A0A7J9N683"/>
<evidence type="ECO:0000313" key="1">
    <source>
        <dbReference type="EMBL" id="MBA0878586.1"/>
    </source>
</evidence>
<dbReference type="EMBL" id="JABFAF010272197">
    <property type="protein sequence ID" value="MBA0878586.1"/>
    <property type="molecule type" value="Genomic_DNA"/>
</dbReference>
<accession>A0A7J9N683</accession>
<comment type="caution">
    <text evidence="1">The sequence shown here is derived from an EMBL/GenBank/DDBJ whole genome shotgun (WGS) entry which is preliminary data.</text>
</comment>
<name>A0A7J9N683_GOSSC</name>
<dbReference type="Proteomes" id="UP000593576">
    <property type="component" value="Unassembled WGS sequence"/>
</dbReference>
<keyword evidence="2" id="KW-1185">Reference proteome</keyword>
<protein>
    <submittedName>
        <fullName evidence="1">Uncharacterized protein</fullName>
    </submittedName>
</protein>
<dbReference type="OrthoDB" id="999645at2759"/>
<organism evidence="1 2">
    <name type="scientific">Gossypium schwendimanii</name>
    <name type="common">Cotton</name>
    <dbReference type="NCBI Taxonomy" id="34291"/>
    <lineage>
        <taxon>Eukaryota</taxon>
        <taxon>Viridiplantae</taxon>
        <taxon>Streptophyta</taxon>
        <taxon>Embryophyta</taxon>
        <taxon>Tracheophyta</taxon>
        <taxon>Spermatophyta</taxon>
        <taxon>Magnoliopsida</taxon>
        <taxon>eudicotyledons</taxon>
        <taxon>Gunneridae</taxon>
        <taxon>Pentapetalae</taxon>
        <taxon>rosids</taxon>
        <taxon>malvids</taxon>
        <taxon>Malvales</taxon>
        <taxon>Malvaceae</taxon>
        <taxon>Malvoideae</taxon>
        <taxon>Gossypium</taxon>
    </lineage>
</organism>